<keyword evidence="4" id="KW-0677">Repeat</keyword>
<dbReference type="EMBL" id="HBIN01022454">
    <property type="protein sequence ID" value="CAE0447271.1"/>
    <property type="molecule type" value="Transcribed_RNA"/>
</dbReference>
<dbReference type="SUPFAM" id="SSF52047">
    <property type="entry name" value="RNI-like"/>
    <property type="match status" value="1"/>
</dbReference>
<dbReference type="EC" id="2.7.11.1" evidence="1"/>
<dbReference type="PROSITE" id="PS51424">
    <property type="entry name" value="ROC"/>
    <property type="match status" value="1"/>
</dbReference>
<dbReference type="AlphaFoldDB" id="A0A7S3PQQ1"/>
<evidence type="ECO:0000256" key="4">
    <source>
        <dbReference type="ARBA" id="ARBA00022737"/>
    </source>
</evidence>
<evidence type="ECO:0000256" key="1">
    <source>
        <dbReference type="ARBA" id="ARBA00012513"/>
    </source>
</evidence>
<keyword evidence="7" id="KW-0067">ATP-binding</keyword>
<dbReference type="InterPro" id="IPR020859">
    <property type="entry name" value="ROC"/>
</dbReference>
<dbReference type="SMART" id="SM00368">
    <property type="entry name" value="LRR_RI"/>
    <property type="match status" value="2"/>
</dbReference>
<dbReference type="InterPro" id="IPR001611">
    <property type="entry name" value="Leu-rich_rpt"/>
</dbReference>
<evidence type="ECO:0000313" key="12">
    <source>
        <dbReference type="EMBL" id="CAE0447271.1"/>
    </source>
</evidence>
<name>A0A7S3PQQ1_9STRA</name>
<dbReference type="InterPro" id="IPR027417">
    <property type="entry name" value="P-loop_NTPase"/>
</dbReference>
<dbReference type="SUPFAM" id="SSF52540">
    <property type="entry name" value="P-loop containing nucleoside triphosphate hydrolases"/>
    <property type="match status" value="1"/>
</dbReference>
<sequence>MATFFNYTYPTWAEATTWVGGLEMISEGREAVSFQKAKQRGNPAENFFVQLREILKEVSSIRAINLSWAYIGDTNAAILADGIQENQSLLSLFLNDCCIGDEGAQALASALRQNKSLLYLALWKNSIGEAGMYHFSQALSENISGNYNKTLKKLSLTASNVAEMEYMGKIQTYLSINKKKQKKAYLDAFKNSGAGEASWKRTRLMLVGQGKAGKTALVRSFLDMPFQEKWESTIGVQLTQTEMTMKPKRTIWSAIKEKTKMYHTAGLAARLAVTQLLTPSAKSGSKANIDRKNSYGRVGGENDKRSNTFVENKDIQEVRENFNDNLMTKAREDNAVNTLTCSIWDYGGQHVFYTVHHLFLTGYGVYMLVFNMKELQTETENEERYLLFWLNSIKMHAEGAPVFLVGTFKDMVDSKETLLDIDTILKNLIGKKYPQVIHNLGDKLVYFPVSNRTGEGVMDLRESAIEIATQQEHAKISVKMRWMLCLDNFERLSLEEPWLRLSKVQEIARAAGISDHNEVQKMLHLYHQLGMVVHLTSTQTLADVVVTNPQWLLNSISLVIRDSEIHSFERMDELENAGLKEDVERLFTRGLVSRDLLLFLWDREQVNFLLDLMKHTMLLSEWDFGSEDNLYLVPSLLKDRDSNNRLEGLECFLDFSEDYLPIGTFQRLICLCVTHSSRLADSAEPTLAHNYAKLSFGSKTELELIKEPNKIRVIFENDLMAATCLMIVSSMLVKLKEDVLGRLSWKVMLQHGEGGEFIAYDEAREKKIEPWFINIRELKRSKNYKDIDVNEFLSLMRETYNAEEKEELEYAVEKV</sequence>
<keyword evidence="6" id="KW-0418">Kinase</keyword>
<accession>A0A7S3PQQ1</accession>
<keyword evidence="5" id="KW-0547">Nucleotide-binding</keyword>
<comment type="catalytic activity">
    <reaction evidence="9">
        <text>L-seryl-[protein] + ATP = O-phospho-L-seryl-[protein] + ADP + H(+)</text>
        <dbReference type="Rhea" id="RHEA:17989"/>
        <dbReference type="Rhea" id="RHEA-COMP:9863"/>
        <dbReference type="Rhea" id="RHEA-COMP:11604"/>
        <dbReference type="ChEBI" id="CHEBI:15378"/>
        <dbReference type="ChEBI" id="CHEBI:29999"/>
        <dbReference type="ChEBI" id="CHEBI:30616"/>
        <dbReference type="ChEBI" id="CHEBI:83421"/>
        <dbReference type="ChEBI" id="CHEBI:456216"/>
        <dbReference type="EC" id="2.7.11.1"/>
    </reaction>
</comment>
<reference evidence="12" key="1">
    <citation type="submission" date="2021-01" db="EMBL/GenBank/DDBJ databases">
        <authorList>
            <person name="Corre E."/>
            <person name="Pelletier E."/>
            <person name="Niang G."/>
            <person name="Scheremetjew M."/>
            <person name="Finn R."/>
            <person name="Kale V."/>
            <person name="Holt S."/>
            <person name="Cochrane G."/>
            <person name="Meng A."/>
            <person name="Brown T."/>
            <person name="Cohen L."/>
        </authorList>
    </citation>
    <scope>NUCLEOTIDE SEQUENCE</scope>
    <source>
        <strain evidence="12">GSBS06</strain>
    </source>
</reference>
<evidence type="ECO:0000256" key="7">
    <source>
        <dbReference type="ARBA" id="ARBA00022840"/>
    </source>
</evidence>
<dbReference type="GO" id="GO:0005524">
    <property type="term" value="F:ATP binding"/>
    <property type="evidence" value="ECO:0007669"/>
    <property type="project" value="UniProtKB-KW"/>
</dbReference>
<evidence type="ECO:0000256" key="2">
    <source>
        <dbReference type="ARBA" id="ARBA00022527"/>
    </source>
</evidence>
<evidence type="ECO:0000256" key="5">
    <source>
        <dbReference type="ARBA" id="ARBA00022741"/>
    </source>
</evidence>
<evidence type="ECO:0000256" key="6">
    <source>
        <dbReference type="ARBA" id="ARBA00022777"/>
    </source>
</evidence>
<dbReference type="Gene3D" id="3.40.50.300">
    <property type="entry name" value="P-loop containing nucleotide triphosphate hydrolases"/>
    <property type="match status" value="2"/>
</dbReference>
<keyword evidence="2" id="KW-0723">Serine/threonine-protein kinase</keyword>
<dbReference type="Gene3D" id="3.30.70.1390">
    <property type="entry name" value="ROC domain from the Parkinson's disease-associated leucine-rich repeat kinase 2"/>
    <property type="match status" value="1"/>
</dbReference>
<organism evidence="12">
    <name type="scientific">Aplanochytrium stocchinoi</name>
    <dbReference type="NCBI Taxonomy" id="215587"/>
    <lineage>
        <taxon>Eukaryota</taxon>
        <taxon>Sar</taxon>
        <taxon>Stramenopiles</taxon>
        <taxon>Bigyra</taxon>
        <taxon>Labyrinthulomycetes</taxon>
        <taxon>Thraustochytrida</taxon>
        <taxon>Thraustochytriidae</taxon>
        <taxon>Aplanochytrium</taxon>
    </lineage>
</organism>
<dbReference type="Gene3D" id="1.10.10.10">
    <property type="entry name" value="Winged helix-like DNA-binding domain superfamily/Winged helix DNA-binding domain"/>
    <property type="match status" value="1"/>
</dbReference>
<evidence type="ECO:0000256" key="3">
    <source>
        <dbReference type="ARBA" id="ARBA00022679"/>
    </source>
</evidence>
<dbReference type="Pfam" id="PF16095">
    <property type="entry name" value="COR-A"/>
    <property type="match status" value="1"/>
</dbReference>
<dbReference type="GO" id="GO:0004674">
    <property type="term" value="F:protein serine/threonine kinase activity"/>
    <property type="evidence" value="ECO:0007669"/>
    <property type="project" value="UniProtKB-KW"/>
</dbReference>
<keyword evidence="3" id="KW-0808">Transferase</keyword>
<evidence type="ECO:0000256" key="8">
    <source>
        <dbReference type="ARBA" id="ARBA00047899"/>
    </source>
</evidence>
<dbReference type="Gene3D" id="3.80.10.10">
    <property type="entry name" value="Ribonuclease Inhibitor"/>
    <property type="match status" value="1"/>
</dbReference>
<dbReference type="InterPro" id="IPR032171">
    <property type="entry name" value="COR-A"/>
</dbReference>
<evidence type="ECO:0000256" key="10">
    <source>
        <dbReference type="SAM" id="MobiDB-lite"/>
    </source>
</evidence>
<protein>
    <recommendedName>
        <fullName evidence="1">non-specific serine/threonine protein kinase</fullName>
        <ecNumber evidence="1">2.7.11.1</ecNumber>
    </recommendedName>
</protein>
<dbReference type="Pfam" id="PF13516">
    <property type="entry name" value="LRR_6"/>
    <property type="match status" value="1"/>
</dbReference>
<dbReference type="InterPro" id="IPR036388">
    <property type="entry name" value="WH-like_DNA-bd_sf"/>
</dbReference>
<proteinExistence type="predicted"/>
<dbReference type="Pfam" id="PF08477">
    <property type="entry name" value="Roc"/>
    <property type="match status" value="2"/>
</dbReference>
<feature type="domain" description="Roc" evidence="11">
    <location>
        <begin position="195"/>
        <end position="471"/>
    </location>
</feature>
<comment type="catalytic activity">
    <reaction evidence="8">
        <text>L-threonyl-[protein] + ATP = O-phospho-L-threonyl-[protein] + ADP + H(+)</text>
        <dbReference type="Rhea" id="RHEA:46608"/>
        <dbReference type="Rhea" id="RHEA-COMP:11060"/>
        <dbReference type="Rhea" id="RHEA-COMP:11605"/>
        <dbReference type="ChEBI" id="CHEBI:15378"/>
        <dbReference type="ChEBI" id="CHEBI:30013"/>
        <dbReference type="ChEBI" id="CHEBI:30616"/>
        <dbReference type="ChEBI" id="CHEBI:61977"/>
        <dbReference type="ChEBI" id="CHEBI:456216"/>
        <dbReference type="EC" id="2.7.11.1"/>
    </reaction>
</comment>
<dbReference type="PANTHER" id="PTHR47679">
    <property type="entry name" value="PROTEIN TORNADO 1"/>
    <property type="match status" value="1"/>
</dbReference>
<evidence type="ECO:0000259" key="11">
    <source>
        <dbReference type="PROSITE" id="PS51424"/>
    </source>
</evidence>
<dbReference type="PANTHER" id="PTHR47679:SF2">
    <property type="entry name" value="C-TERMINAL OF ROC (COR) DOMAIN-CONTAINING PROTEIN"/>
    <property type="match status" value="1"/>
</dbReference>
<gene>
    <name evidence="12" type="ORF">ASTO00021_LOCUS17246</name>
</gene>
<feature type="region of interest" description="Disordered" evidence="10">
    <location>
        <begin position="282"/>
        <end position="308"/>
    </location>
</feature>
<dbReference type="InterPro" id="IPR032675">
    <property type="entry name" value="LRR_dom_sf"/>
</dbReference>
<evidence type="ECO:0000256" key="9">
    <source>
        <dbReference type="ARBA" id="ARBA00048679"/>
    </source>
</evidence>